<dbReference type="EMBL" id="UINC01001158">
    <property type="protein sequence ID" value="SUZ72776.1"/>
    <property type="molecule type" value="Genomic_DNA"/>
</dbReference>
<keyword evidence="7" id="KW-0378">Hydrolase</keyword>
<comment type="cofactor">
    <cofactor evidence="1">
        <name>Zn(2+)</name>
        <dbReference type="ChEBI" id="CHEBI:29105"/>
    </cofactor>
</comment>
<evidence type="ECO:0000256" key="1">
    <source>
        <dbReference type="ARBA" id="ARBA00001947"/>
    </source>
</evidence>
<keyword evidence="6" id="KW-0479">Metal-binding</keyword>
<dbReference type="PANTHER" id="PTHR33694">
    <property type="entry name" value="UDP-3-O-ACYL-N-ACETYLGLUCOSAMINE DEACETYLASE 1, MITOCHONDRIAL-RELATED"/>
    <property type="match status" value="1"/>
</dbReference>
<name>A0A381Q0D4_9ZZZZ</name>
<evidence type="ECO:0000256" key="6">
    <source>
        <dbReference type="ARBA" id="ARBA00022723"/>
    </source>
</evidence>
<evidence type="ECO:0000256" key="4">
    <source>
        <dbReference type="ARBA" id="ARBA00022516"/>
    </source>
</evidence>
<dbReference type="HAMAP" id="MF_00388">
    <property type="entry name" value="LpxC"/>
    <property type="match status" value="1"/>
</dbReference>
<sequence length="305" mass="33087">MLRQRTLRKPAHAIGIGVHSGKKVRMTLRPAEANTGIRFVRADCPDVAVAALAQNVSSTLLSTSISEEGSNVSTVEHLMSALWGLAIDNAVIELSGDEVPIMDGSAGPFVKLIESVGSRAQSAPRKFIRITRELTVSQDDAVATLSPYNGFKGAYTFVADHPVYNRYPKRVELDFTRDSFGDDLSQARSFGLIDDLPRAQAIDRCLGSSLENAVGIADDCVLNKEGLRYVDEFAKHKLLDAIGDLYLLGLPMFAAFDGYMSGHSLNNELARAVLLQPDSWELVSADNLRVSDDHGLPSLRKVGVS</sequence>
<dbReference type="AlphaFoldDB" id="A0A381Q0D4"/>
<dbReference type="GO" id="GO:0016020">
    <property type="term" value="C:membrane"/>
    <property type="evidence" value="ECO:0007669"/>
    <property type="project" value="GOC"/>
</dbReference>
<dbReference type="SUPFAM" id="SSF54211">
    <property type="entry name" value="Ribosomal protein S5 domain 2-like"/>
    <property type="match status" value="2"/>
</dbReference>
<evidence type="ECO:0000256" key="3">
    <source>
        <dbReference type="ARBA" id="ARBA00012745"/>
    </source>
</evidence>
<comment type="catalytic activity">
    <reaction evidence="10">
        <text>a UDP-3-O-[(3R)-3-hydroxyacyl]-N-acetyl-alpha-D-glucosamine + H2O = a UDP-3-O-[(3R)-3-hydroxyacyl]-alpha-D-glucosamine + acetate</text>
        <dbReference type="Rhea" id="RHEA:67816"/>
        <dbReference type="ChEBI" id="CHEBI:15377"/>
        <dbReference type="ChEBI" id="CHEBI:30089"/>
        <dbReference type="ChEBI" id="CHEBI:137740"/>
        <dbReference type="ChEBI" id="CHEBI:173225"/>
        <dbReference type="EC" id="3.5.1.108"/>
    </reaction>
</comment>
<evidence type="ECO:0000256" key="2">
    <source>
        <dbReference type="ARBA" id="ARBA00005002"/>
    </source>
</evidence>
<dbReference type="Gene3D" id="3.30.230.20">
    <property type="entry name" value="lpxc deacetylase, domain 1"/>
    <property type="match status" value="1"/>
</dbReference>
<dbReference type="InterPro" id="IPR004463">
    <property type="entry name" value="UDP-acyl_GlcNac_deAcase"/>
</dbReference>
<keyword evidence="9" id="KW-0443">Lipid metabolism</keyword>
<evidence type="ECO:0000256" key="8">
    <source>
        <dbReference type="ARBA" id="ARBA00022833"/>
    </source>
</evidence>
<dbReference type="InterPro" id="IPR011334">
    <property type="entry name" value="UDP-acyl_GlcNac_deAcase_C"/>
</dbReference>
<keyword evidence="8" id="KW-0862">Zinc</keyword>
<protein>
    <recommendedName>
        <fullName evidence="3">UDP-3-O-acyl-N-acetylglucosamine deacetylase</fullName>
        <ecNumber evidence="3">3.5.1.108</ecNumber>
    </recommendedName>
</protein>
<keyword evidence="5" id="KW-0441">Lipid A biosynthesis</keyword>
<gene>
    <name evidence="11" type="ORF">METZ01_LOCUS25630</name>
</gene>
<comment type="pathway">
    <text evidence="2">Glycolipid biosynthesis; lipid IV(A) biosynthesis; lipid IV(A) from (3R)-3-hydroxytetradecanoyl-[acyl-carrier-protein] and UDP-N-acetyl-alpha-D-glucosamine: step 2/6.</text>
</comment>
<dbReference type="Gene3D" id="3.30.1700.10">
    <property type="entry name" value="lpxc deacetylase, domain 2"/>
    <property type="match status" value="1"/>
</dbReference>
<dbReference type="NCBIfam" id="TIGR00325">
    <property type="entry name" value="lpxC"/>
    <property type="match status" value="1"/>
</dbReference>
<reference evidence="11" key="1">
    <citation type="submission" date="2018-05" db="EMBL/GenBank/DDBJ databases">
        <authorList>
            <person name="Lanie J.A."/>
            <person name="Ng W.-L."/>
            <person name="Kazmierczak K.M."/>
            <person name="Andrzejewski T.M."/>
            <person name="Davidsen T.M."/>
            <person name="Wayne K.J."/>
            <person name="Tettelin H."/>
            <person name="Glass J.I."/>
            <person name="Rusch D."/>
            <person name="Podicherti R."/>
            <person name="Tsui H.-C.T."/>
            <person name="Winkler M.E."/>
        </authorList>
    </citation>
    <scope>NUCLEOTIDE SEQUENCE</scope>
</reference>
<evidence type="ECO:0000256" key="5">
    <source>
        <dbReference type="ARBA" id="ARBA00022556"/>
    </source>
</evidence>
<organism evidence="11">
    <name type="scientific">marine metagenome</name>
    <dbReference type="NCBI Taxonomy" id="408172"/>
    <lineage>
        <taxon>unclassified sequences</taxon>
        <taxon>metagenomes</taxon>
        <taxon>ecological metagenomes</taxon>
    </lineage>
</organism>
<dbReference type="GO" id="GO:0103117">
    <property type="term" value="F:UDP-3-O-acyl-N-acetylglucosamine deacetylase activity"/>
    <property type="evidence" value="ECO:0007669"/>
    <property type="project" value="UniProtKB-EC"/>
</dbReference>
<proteinExistence type="inferred from homology"/>
<evidence type="ECO:0000256" key="10">
    <source>
        <dbReference type="ARBA" id="ARBA00024535"/>
    </source>
</evidence>
<dbReference type="Pfam" id="PF03331">
    <property type="entry name" value="LpxC"/>
    <property type="match status" value="1"/>
</dbReference>
<dbReference type="InterPro" id="IPR020568">
    <property type="entry name" value="Ribosomal_Su5_D2-typ_SF"/>
</dbReference>
<evidence type="ECO:0000256" key="7">
    <source>
        <dbReference type="ARBA" id="ARBA00022801"/>
    </source>
</evidence>
<keyword evidence="4" id="KW-0444">Lipid biosynthesis</keyword>
<evidence type="ECO:0000313" key="11">
    <source>
        <dbReference type="EMBL" id="SUZ72776.1"/>
    </source>
</evidence>
<dbReference type="InterPro" id="IPR015870">
    <property type="entry name" value="UDP-acyl_N-AcGlcN_deAcase_N"/>
</dbReference>
<dbReference type="UniPathway" id="UPA00359">
    <property type="reaction ID" value="UER00478"/>
</dbReference>
<dbReference type="PANTHER" id="PTHR33694:SF1">
    <property type="entry name" value="UDP-3-O-ACYL-N-ACETYLGLUCOSAMINE DEACETYLASE 1, MITOCHONDRIAL-RELATED"/>
    <property type="match status" value="1"/>
</dbReference>
<evidence type="ECO:0000256" key="9">
    <source>
        <dbReference type="ARBA" id="ARBA00023098"/>
    </source>
</evidence>
<dbReference type="EC" id="3.5.1.108" evidence="3"/>
<dbReference type="GO" id="GO:0009245">
    <property type="term" value="P:lipid A biosynthetic process"/>
    <property type="evidence" value="ECO:0007669"/>
    <property type="project" value="UniProtKB-KW"/>
</dbReference>
<accession>A0A381Q0D4</accession>
<dbReference type="GO" id="GO:0046872">
    <property type="term" value="F:metal ion binding"/>
    <property type="evidence" value="ECO:0007669"/>
    <property type="project" value="UniProtKB-KW"/>
</dbReference>